<accession>A0A3S2ZB47</accession>
<dbReference type="EMBL" id="SADE01000001">
    <property type="protein sequence ID" value="RVU38507.1"/>
    <property type="molecule type" value="Genomic_DNA"/>
</dbReference>
<keyword evidence="2" id="KW-0489">Methyltransferase</keyword>
<evidence type="ECO:0000313" key="2">
    <source>
        <dbReference type="EMBL" id="RVU38507.1"/>
    </source>
</evidence>
<organism evidence="2 3">
    <name type="scientific">Hwanghaeella grinnelliae</name>
    <dbReference type="NCBI Taxonomy" id="2500179"/>
    <lineage>
        <taxon>Bacteria</taxon>
        <taxon>Pseudomonadati</taxon>
        <taxon>Pseudomonadota</taxon>
        <taxon>Alphaproteobacteria</taxon>
        <taxon>Rhodospirillales</taxon>
        <taxon>Rhodospirillaceae</taxon>
        <taxon>Hwanghaeella</taxon>
    </lineage>
</organism>
<name>A0A3S2ZB47_9PROT</name>
<protein>
    <submittedName>
        <fullName evidence="2">Class I SAM-dependent methyltransferase</fullName>
    </submittedName>
</protein>
<feature type="domain" description="Methyltransferase" evidence="1">
    <location>
        <begin position="125"/>
        <end position="215"/>
    </location>
</feature>
<dbReference type="InterPro" id="IPR041698">
    <property type="entry name" value="Methyltransf_25"/>
</dbReference>
<dbReference type="GO" id="GO:0032259">
    <property type="term" value="P:methylation"/>
    <property type="evidence" value="ECO:0007669"/>
    <property type="project" value="UniProtKB-KW"/>
</dbReference>
<dbReference type="Gene3D" id="3.40.50.150">
    <property type="entry name" value="Vaccinia Virus protein VP39"/>
    <property type="match status" value="1"/>
</dbReference>
<dbReference type="GO" id="GO:0008168">
    <property type="term" value="F:methyltransferase activity"/>
    <property type="evidence" value="ECO:0007669"/>
    <property type="project" value="UniProtKB-KW"/>
</dbReference>
<reference evidence="3" key="1">
    <citation type="submission" date="2019-01" db="EMBL/GenBank/DDBJ databases">
        <title>Gri0909 isolated from a small marine red alga.</title>
        <authorList>
            <person name="Kim J."/>
            <person name="Jeong S.E."/>
            <person name="Jeon C.O."/>
        </authorList>
    </citation>
    <scope>NUCLEOTIDE SEQUENCE [LARGE SCALE GENOMIC DNA]</scope>
    <source>
        <strain evidence="3">Gri0909</strain>
    </source>
</reference>
<dbReference type="AlphaFoldDB" id="A0A3S2ZB47"/>
<dbReference type="CDD" id="cd02440">
    <property type="entry name" value="AdoMet_MTases"/>
    <property type="match status" value="1"/>
</dbReference>
<keyword evidence="3" id="KW-1185">Reference proteome</keyword>
<dbReference type="SUPFAM" id="SSF53335">
    <property type="entry name" value="S-adenosyl-L-methionine-dependent methyltransferases"/>
    <property type="match status" value="1"/>
</dbReference>
<dbReference type="Pfam" id="PF13649">
    <property type="entry name" value="Methyltransf_25"/>
    <property type="match status" value="1"/>
</dbReference>
<dbReference type="PANTHER" id="PTHR43591:SF110">
    <property type="entry name" value="RHODANESE DOMAIN-CONTAINING PROTEIN"/>
    <property type="match status" value="1"/>
</dbReference>
<keyword evidence="2" id="KW-0808">Transferase</keyword>
<proteinExistence type="predicted"/>
<evidence type="ECO:0000259" key="1">
    <source>
        <dbReference type="Pfam" id="PF13649"/>
    </source>
</evidence>
<dbReference type="InterPro" id="IPR029063">
    <property type="entry name" value="SAM-dependent_MTases_sf"/>
</dbReference>
<evidence type="ECO:0000313" key="3">
    <source>
        <dbReference type="Proteomes" id="UP000287447"/>
    </source>
</evidence>
<dbReference type="PANTHER" id="PTHR43591">
    <property type="entry name" value="METHYLTRANSFERASE"/>
    <property type="match status" value="1"/>
</dbReference>
<comment type="caution">
    <text evidence="2">The sequence shown here is derived from an EMBL/GenBank/DDBJ whole genome shotgun (WGS) entry which is preliminary data.</text>
</comment>
<dbReference type="Proteomes" id="UP000287447">
    <property type="component" value="Unassembled WGS sequence"/>
</dbReference>
<gene>
    <name evidence="2" type="ORF">EOI86_04275</name>
</gene>
<sequence>MTVRRRLRSMPHASAISFQGKLINTAFHPAKAAIGWTNPAKPVLQREAKDHKVCCGIIRRAKAMSKRTEDLFQRVYEAKTSQEQAAAYAEWADSYDQAMAESGYVSPPQLAALLAEHCTPGSSAVLDVGCGTGLSGIALKDAGFAEIDGADISDAMLAEAAKKNLYRKLTVVDLMKGIPEPDDTYEGAFSTGTFTLGHVGPEAIPEVIRVLKPGGVFCLTVSDQSWIDQGYEEKLPALGDGLFEVAVNEMHDHVVSHNMQAHFLALKKLG</sequence>